<organism evidence="2 3">
    <name type="scientific">Euplotes crassus</name>
    <dbReference type="NCBI Taxonomy" id="5936"/>
    <lineage>
        <taxon>Eukaryota</taxon>
        <taxon>Sar</taxon>
        <taxon>Alveolata</taxon>
        <taxon>Ciliophora</taxon>
        <taxon>Intramacronucleata</taxon>
        <taxon>Spirotrichea</taxon>
        <taxon>Hypotrichia</taxon>
        <taxon>Euplotida</taxon>
        <taxon>Euplotidae</taxon>
        <taxon>Moneuplotes</taxon>
    </lineage>
</organism>
<dbReference type="AlphaFoldDB" id="A0AAD1UJM4"/>
<sequence>MSILNTLCYVLVFFNLRYPLEVFGLFLVLGVSSFALFFFLLVPLCNFSSRFFCAKISFLSISFWFCNLRFLRCSILCFCCFFPYFWVSLNLRSNKRSLRSISASSPSKSTWFSICLNWFFLTLVCFFFLYC</sequence>
<feature type="transmembrane region" description="Helical" evidence="1">
    <location>
        <begin position="109"/>
        <end position="130"/>
    </location>
</feature>
<feature type="transmembrane region" description="Helical" evidence="1">
    <location>
        <begin position="22"/>
        <end position="49"/>
    </location>
</feature>
<evidence type="ECO:0000313" key="3">
    <source>
        <dbReference type="Proteomes" id="UP001295684"/>
    </source>
</evidence>
<feature type="transmembrane region" description="Helical" evidence="1">
    <location>
        <begin position="70"/>
        <end position="89"/>
    </location>
</feature>
<comment type="caution">
    <text evidence="2">The sequence shown here is derived from an EMBL/GenBank/DDBJ whole genome shotgun (WGS) entry which is preliminary data.</text>
</comment>
<protein>
    <submittedName>
        <fullName evidence="2">Uncharacterized protein</fullName>
    </submittedName>
</protein>
<reference evidence="2" key="1">
    <citation type="submission" date="2023-07" db="EMBL/GenBank/DDBJ databases">
        <authorList>
            <consortium name="AG Swart"/>
            <person name="Singh M."/>
            <person name="Singh A."/>
            <person name="Seah K."/>
            <person name="Emmerich C."/>
        </authorList>
    </citation>
    <scope>NUCLEOTIDE SEQUENCE</scope>
    <source>
        <strain evidence="2">DP1</strain>
    </source>
</reference>
<dbReference type="EMBL" id="CAMPGE010011149">
    <property type="protein sequence ID" value="CAI2369989.1"/>
    <property type="molecule type" value="Genomic_DNA"/>
</dbReference>
<dbReference type="Proteomes" id="UP001295684">
    <property type="component" value="Unassembled WGS sequence"/>
</dbReference>
<name>A0AAD1UJM4_EUPCR</name>
<evidence type="ECO:0000256" key="1">
    <source>
        <dbReference type="SAM" id="Phobius"/>
    </source>
</evidence>
<keyword evidence="1" id="KW-0812">Transmembrane</keyword>
<keyword evidence="1" id="KW-1133">Transmembrane helix</keyword>
<keyword evidence="3" id="KW-1185">Reference proteome</keyword>
<proteinExistence type="predicted"/>
<keyword evidence="1" id="KW-0472">Membrane</keyword>
<accession>A0AAD1UJM4</accession>
<evidence type="ECO:0000313" key="2">
    <source>
        <dbReference type="EMBL" id="CAI2369989.1"/>
    </source>
</evidence>
<gene>
    <name evidence="2" type="ORF">ECRASSUSDP1_LOCUS11296</name>
</gene>